<gene>
    <name evidence="1" type="ORF">AVDCRST_MAG56-6904</name>
</gene>
<accession>A0A6J4L135</accession>
<evidence type="ECO:0000313" key="1">
    <source>
        <dbReference type="EMBL" id="CAA9320962.1"/>
    </source>
</evidence>
<organism evidence="1">
    <name type="scientific">uncultured Cytophagales bacterium</name>
    <dbReference type="NCBI Taxonomy" id="158755"/>
    <lineage>
        <taxon>Bacteria</taxon>
        <taxon>Pseudomonadati</taxon>
        <taxon>Bacteroidota</taxon>
        <taxon>Sphingobacteriia</taxon>
        <taxon>Sphingobacteriales</taxon>
        <taxon>environmental samples</taxon>
    </lineage>
</organism>
<sequence>MFAYDGLSRFRAGCLIGGLWLLCVACGPESGQEKTTTVDSSQVGASLEPPAALAQYSPKFQQIVRTPDGMLRGISVGDKLDEVKEQERSAPSEDSTDYVMFNVELGNNEMTDVFYYYTPGNNTVRNIKLDVFLNDAQSVDSLMQEFNRYFTDKYGQPVTREPKTLAWQDGQKTRIVVKDVGIPQAPGLQVQIADAATKP</sequence>
<dbReference type="AlphaFoldDB" id="A0A6J4L135"/>
<protein>
    <submittedName>
        <fullName evidence="1">Uncharacterized protein</fullName>
    </submittedName>
</protein>
<reference evidence="1" key="1">
    <citation type="submission" date="2020-02" db="EMBL/GenBank/DDBJ databases">
        <authorList>
            <person name="Meier V. D."/>
        </authorList>
    </citation>
    <scope>NUCLEOTIDE SEQUENCE</scope>
    <source>
        <strain evidence="1">AVDCRST_MAG56</strain>
    </source>
</reference>
<proteinExistence type="predicted"/>
<dbReference type="EMBL" id="CADCTQ010000573">
    <property type="protein sequence ID" value="CAA9320962.1"/>
    <property type="molecule type" value="Genomic_DNA"/>
</dbReference>
<name>A0A6J4L135_9SPHI</name>